<evidence type="ECO:0000256" key="1">
    <source>
        <dbReference type="SAM" id="MobiDB-lite"/>
    </source>
</evidence>
<feature type="region of interest" description="Disordered" evidence="1">
    <location>
        <begin position="18"/>
        <end position="57"/>
    </location>
</feature>
<sequence>MLEISALDSAGVVLSEVRAVPTDSPPPARRASTTTDPATRPAFLRPDSPDSDATAVGVGAGRGVGRGIGAATAVAAGAAANAAASSAAVASAMSLPRIAAPIATVSSGRGPATTGTRSSVETSSATSGMAELPPVSTT</sequence>
<feature type="region of interest" description="Disordered" evidence="1">
    <location>
        <begin position="103"/>
        <end position="138"/>
    </location>
</feature>
<proteinExistence type="predicted"/>
<dbReference type="AlphaFoldDB" id="A0A6J7H4K1"/>
<accession>A0A6J7H4K1</accession>
<feature type="compositionally biased region" description="Polar residues" evidence="1">
    <location>
        <begin position="113"/>
        <end position="127"/>
    </location>
</feature>
<dbReference type="EMBL" id="CAFBLX010000262">
    <property type="protein sequence ID" value="CAB4910639.1"/>
    <property type="molecule type" value="Genomic_DNA"/>
</dbReference>
<name>A0A6J7H4K1_9ZZZZ</name>
<evidence type="ECO:0000313" key="2">
    <source>
        <dbReference type="EMBL" id="CAB4910639.1"/>
    </source>
</evidence>
<protein>
    <submittedName>
        <fullName evidence="2">Unannotated protein</fullName>
    </submittedName>
</protein>
<reference evidence="2" key="1">
    <citation type="submission" date="2020-05" db="EMBL/GenBank/DDBJ databases">
        <authorList>
            <person name="Chiriac C."/>
            <person name="Salcher M."/>
            <person name="Ghai R."/>
            <person name="Kavagutti S V."/>
        </authorList>
    </citation>
    <scope>NUCLEOTIDE SEQUENCE</scope>
</reference>
<gene>
    <name evidence="2" type="ORF">UFOPK3472_03009</name>
</gene>
<organism evidence="2">
    <name type="scientific">freshwater metagenome</name>
    <dbReference type="NCBI Taxonomy" id="449393"/>
    <lineage>
        <taxon>unclassified sequences</taxon>
        <taxon>metagenomes</taxon>
        <taxon>ecological metagenomes</taxon>
    </lineage>
</organism>